<evidence type="ECO:0008006" key="3">
    <source>
        <dbReference type="Google" id="ProtNLM"/>
    </source>
</evidence>
<accession>A0A3D9UG89</accession>
<dbReference type="Proteomes" id="UP000256294">
    <property type="component" value="Unassembled WGS sequence"/>
</dbReference>
<dbReference type="RefSeq" id="WP_038260219.1">
    <property type="nucleotide sequence ID" value="NZ_QTUB01000001.1"/>
</dbReference>
<gene>
    <name evidence="1" type="ORF">BDD26_3383</name>
</gene>
<comment type="caution">
    <text evidence="1">The sequence shown here is derived from an EMBL/GenBank/DDBJ whole genome shotgun (WGS) entry which is preliminary data.</text>
</comment>
<reference evidence="1 2" key="1">
    <citation type="submission" date="2018-08" db="EMBL/GenBank/DDBJ databases">
        <title>Genomic Encyclopedia of Archaeal and Bacterial Type Strains, Phase II (KMG-II): from individual species to whole genera.</title>
        <authorList>
            <person name="Goeker M."/>
        </authorList>
    </citation>
    <scope>NUCLEOTIDE SEQUENCE [LARGE SCALE GENOMIC DNA]</scope>
    <source>
        <strain evidence="1 2">DSM 17905</strain>
    </source>
</reference>
<keyword evidence="2" id="KW-1185">Reference proteome</keyword>
<dbReference type="AlphaFoldDB" id="A0A3D9UG89"/>
<proteinExistence type="predicted"/>
<evidence type="ECO:0000313" key="2">
    <source>
        <dbReference type="Proteomes" id="UP000256294"/>
    </source>
</evidence>
<name>A0A3D9UG89_9GAMM</name>
<protein>
    <recommendedName>
        <fullName evidence="3">Indolepyruvate ferredoxin oxidoreductase</fullName>
    </recommendedName>
</protein>
<dbReference type="EMBL" id="QTUB01000001">
    <property type="protein sequence ID" value="REF28472.1"/>
    <property type="molecule type" value="Genomic_DNA"/>
</dbReference>
<evidence type="ECO:0000313" key="1">
    <source>
        <dbReference type="EMBL" id="REF28472.1"/>
    </source>
</evidence>
<organism evidence="1 2">
    <name type="scientific">Xenorhabdus cabanillasii</name>
    <dbReference type="NCBI Taxonomy" id="351673"/>
    <lineage>
        <taxon>Bacteria</taxon>
        <taxon>Pseudomonadati</taxon>
        <taxon>Pseudomonadota</taxon>
        <taxon>Gammaproteobacteria</taxon>
        <taxon>Enterobacterales</taxon>
        <taxon>Morganellaceae</taxon>
        <taxon>Xenorhabdus</taxon>
    </lineage>
</organism>
<sequence length="65" mass="6946">MAERSFVKEVEKLRLGQGELFRGEGILAVTKALLESGVAYIAGYQGAPIAHLMDVLADAQAILSE</sequence>